<dbReference type="InterPro" id="IPR029526">
    <property type="entry name" value="PGBD"/>
</dbReference>
<dbReference type="AlphaFoldDB" id="A0A8K0KHJ9"/>
<organism evidence="3 4">
    <name type="scientific">Ladona fulva</name>
    <name type="common">Scarce chaser dragonfly</name>
    <name type="synonym">Libellula fulva</name>
    <dbReference type="NCBI Taxonomy" id="123851"/>
    <lineage>
        <taxon>Eukaryota</taxon>
        <taxon>Metazoa</taxon>
        <taxon>Ecdysozoa</taxon>
        <taxon>Arthropoda</taxon>
        <taxon>Hexapoda</taxon>
        <taxon>Insecta</taxon>
        <taxon>Pterygota</taxon>
        <taxon>Palaeoptera</taxon>
        <taxon>Odonata</taxon>
        <taxon>Epiprocta</taxon>
        <taxon>Anisoptera</taxon>
        <taxon>Libelluloidea</taxon>
        <taxon>Libellulidae</taxon>
        <taxon>Ladona</taxon>
    </lineage>
</organism>
<feature type="domain" description="PiggyBac transposable element-derived protein" evidence="2">
    <location>
        <begin position="121"/>
        <end position="237"/>
    </location>
</feature>
<evidence type="ECO:0000259" key="2">
    <source>
        <dbReference type="Pfam" id="PF13843"/>
    </source>
</evidence>
<protein>
    <recommendedName>
        <fullName evidence="2">PiggyBac transposable element-derived protein domain-containing protein</fullName>
    </recommendedName>
</protein>
<name>A0A8K0KHJ9_LADFU</name>
<evidence type="ECO:0000256" key="1">
    <source>
        <dbReference type="SAM" id="MobiDB-lite"/>
    </source>
</evidence>
<gene>
    <name evidence="3" type="ORF">J437_LFUL008042</name>
</gene>
<reference evidence="3" key="1">
    <citation type="submission" date="2013-04" db="EMBL/GenBank/DDBJ databases">
        <authorList>
            <person name="Qu J."/>
            <person name="Murali S.C."/>
            <person name="Bandaranaike D."/>
            <person name="Bellair M."/>
            <person name="Blankenburg K."/>
            <person name="Chao H."/>
            <person name="Dinh H."/>
            <person name="Doddapaneni H."/>
            <person name="Downs B."/>
            <person name="Dugan-Rocha S."/>
            <person name="Elkadiri S."/>
            <person name="Gnanaolivu R.D."/>
            <person name="Hernandez B."/>
            <person name="Javaid M."/>
            <person name="Jayaseelan J.C."/>
            <person name="Lee S."/>
            <person name="Li M."/>
            <person name="Ming W."/>
            <person name="Munidasa M."/>
            <person name="Muniz J."/>
            <person name="Nguyen L."/>
            <person name="Ongeri F."/>
            <person name="Osuji N."/>
            <person name="Pu L.-L."/>
            <person name="Puazo M."/>
            <person name="Qu C."/>
            <person name="Quiroz J."/>
            <person name="Raj R."/>
            <person name="Weissenberger G."/>
            <person name="Xin Y."/>
            <person name="Zou X."/>
            <person name="Han Y."/>
            <person name="Richards S."/>
            <person name="Worley K."/>
            <person name="Muzny D."/>
            <person name="Gibbs R."/>
        </authorList>
    </citation>
    <scope>NUCLEOTIDE SEQUENCE</scope>
    <source>
        <strain evidence="3">Sampled in the wild</strain>
    </source>
</reference>
<feature type="domain" description="PiggyBac transposable element-derived protein" evidence="2">
    <location>
        <begin position="248"/>
        <end position="335"/>
    </location>
</feature>
<feature type="region of interest" description="Disordered" evidence="1">
    <location>
        <begin position="13"/>
        <end position="79"/>
    </location>
</feature>
<feature type="compositionally biased region" description="Acidic residues" evidence="1">
    <location>
        <begin position="26"/>
        <end position="41"/>
    </location>
</feature>
<reference evidence="3" key="2">
    <citation type="submission" date="2017-10" db="EMBL/GenBank/DDBJ databases">
        <title>Ladona fulva Genome sequencing and assembly.</title>
        <authorList>
            <person name="Murali S."/>
            <person name="Richards S."/>
            <person name="Bandaranaike D."/>
            <person name="Bellair M."/>
            <person name="Blankenburg K."/>
            <person name="Chao H."/>
            <person name="Dinh H."/>
            <person name="Doddapaneni H."/>
            <person name="Dugan-Rocha S."/>
            <person name="Elkadiri S."/>
            <person name="Gnanaolivu R."/>
            <person name="Hernandez B."/>
            <person name="Skinner E."/>
            <person name="Javaid M."/>
            <person name="Lee S."/>
            <person name="Li M."/>
            <person name="Ming W."/>
            <person name="Munidasa M."/>
            <person name="Muniz J."/>
            <person name="Nguyen L."/>
            <person name="Hughes D."/>
            <person name="Osuji N."/>
            <person name="Pu L.-L."/>
            <person name="Puazo M."/>
            <person name="Qu C."/>
            <person name="Quiroz J."/>
            <person name="Raj R."/>
            <person name="Weissenberger G."/>
            <person name="Xin Y."/>
            <person name="Zou X."/>
            <person name="Han Y."/>
            <person name="Worley K."/>
            <person name="Muzny D."/>
            <person name="Gibbs R."/>
        </authorList>
    </citation>
    <scope>NUCLEOTIDE SEQUENCE</scope>
    <source>
        <strain evidence="3">Sampled in the wild</strain>
    </source>
</reference>
<proteinExistence type="predicted"/>
<evidence type="ECO:0000313" key="3">
    <source>
        <dbReference type="EMBL" id="KAG8233820.1"/>
    </source>
</evidence>
<keyword evidence="4" id="KW-1185">Reference proteome</keyword>
<dbReference type="Proteomes" id="UP000792457">
    <property type="component" value="Unassembled WGS sequence"/>
</dbReference>
<dbReference type="PANTHER" id="PTHR46599">
    <property type="entry name" value="PIGGYBAC TRANSPOSABLE ELEMENT-DERIVED PROTEIN 4"/>
    <property type="match status" value="1"/>
</dbReference>
<evidence type="ECO:0000313" key="4">
    <source>
        <dbReference type="Proteomes" id="UP000792457"/>
    </source>
</evidence>
<sequence length="336" mass="38625">MYKRILNYVCESDEESIELNDSGQSDNEELDDNPTETEDETSSGTNSDNSNVVPRVRKHARRLSSSSSAPSEGDEASTSASAFREEWVWEEKDNVPELKQFTEISSVSAPFLRRLGNNPKPLQVFEEVLSDDFWEMLSTEINRYAKQVVESEQYKEKEIDKTWFDVNTDEMKAFFALCIIMSQVKKPWVQMNWSKRGIIHTPIFGETMPFRRFLGISRFLHFTNNEKVDQNDRIKKIYVGQDKTSAGDVPASESVVMEMAQPSLGKGYTLYLDNWYSSTILFLNLLKNDTNVVGTVRKNRKNMPKKLASMALKKGEVHTLSSRSLLALRWRDKKDV</sequence>
<dbReference type="Pfam" id="PF13843">
    <property type="entry name" value="DDE_Tnp_1_7"/>
    <property type="match status" value="2"/>
</dbReference>
<dbReference type="PANTHER" id="PTHR46599:SF3">
    <property type="entry name" value="PIGGYBAC TRANSPOSABLE ELEMENT-DERIVED PROTEIN 4"/>
    <property type="match status" value="1"/>
</dbReference>
<accession>A0A8K0KHJ9</accession>
<comment type="caution">
    <text evidence="3">The sequence shown here is derived from an EMBL/GenBank/DDBJ whole genome shotgun (WGS) entry which is preliminary data.</text>
</comment>
<dbReference type="EMBL" id="KZ308747">
    <property type="protein sequence ID" value="KAG8233820.1"/>
    <property type="molecule type" value="Genomic_DNA"/>
</dbReference>
<feature type="compositionally biased region" description="Polar residues" evidence="1">
    <location>
        <begin position="42"/>
        <end position="52"/>
    </location>
</feature>
<dbReference type="OrthoDB" id="8194810at2759"/>